<dbReference type="PROSITE" id="PS00934">
    <property type="entry name" value="GLYOXALASE_I_1"/>
    <property type="match status" value="1"/>
</dbReference>
<dbReference type="Pfam" id="PF00903">
    <property type="entry name" value="Glyoxalase"/>
    <property type="match status" value="1"/>
</dbReference>
<evidence type="ECO:0000256" key="6">
    <source>
        <dbReference type="PIRSR" id="PIRSR604361-3"/>
    </source>
</evidence>
<evidence type="ECO:0000256" key="4">
    <source>
        <dbReference type="ARBA" id="ARBA00022723"/>
    </source>
</evidence>
<dbReference type="InterPro" id="IPR046366">
    <property type="entry name" value="MPAB"/>
</dbReference>
<dbReference type="Proteomes" id="UP000663843">
    <property type="component" value="Unassembled WGS sequence"/>
</dbReference>
<dbReference type="PROSITE" id="PS51819">
    <property type="entry name" value="VOC"/>
    <property type="match status" value="1"/>
</dbReference>
<evidence type="ECO:0000313" key="10">
    <source>
        <dbReference type="Proteomes" id="UP000663843"/>
    </source>
</evidence>
<dbReference type="InterPro" id="IPR037523">
    <property type="entry name" value="VOC_core"/>
</dbReference>
<dbReference type="InterPro" id="IPR018713">
    <property type="entry name" value="MPAB/Lcp_cat_dom"/>
</dbReference>
<feature type="binding site" evidence="6">
    <location>
        <position position="77"/>
    </location>
    <ligand>
        <name>Zn(2+)</name>
        <dbReference type="ChEBI" id="CHEBI:29105"/>
        <note>ligand shared between dimeric partners</note>
    </ligand>
</feature>
<dbReference type="Gene3D" id="3.10.180.10">
    <property type="entry name" value="2,3-Dihydroxybiphenyl 1,2-Dioxygenase, domain 1"/>
    <property type="match status" value="1"/>
</dbReference>
<comment type="cofactor">
    <cofactor evidence="6">
        <name>Zn(2+)</name>
        <dbReference type="ChEBI" id="CHEBI:29105"/>
    </cofactor>
    <text evidence="6">Binds 1 zinc ion per subunit. In the homodimer, two zinc ions are bound between subunits.</text>
</comment>
<dbReference type="EC" id="4.4.1.5" evidence="3 7"/>
<evidence type="ECO:0000256" key="5">
    <source>
        <dbReference type="ARBA" id="ARBA00023239"/>
    </source>
</evidence>
<accession>A0A8H3A6E9</accession>
<evidence type="ECO:0000259" key="8">
    <source>
        <dbReference type="PROSITE" id="PS51819"/>
    </source>
</evidence>
<dbReference type="PROSITE" id="PS00935">
    <property type="entry name" value="GLYOXALASE_I_2"/>
    <property type="match status" value="1"/>
</dbReference>
<dbReference type="PANTHER" id="PTHR36124">
    <property type="match status" value="1"/>
</dbReference>
<dbReference type="InterPro" id="IPR004361">
    <property type="entry name" value="Glyoxalase_1"/>
</dbReference>
<dbReference type="InterPro" id="IPR004360">
    <property type="entry name" value="Glyas_Fos-R_dOase_dom"/>
</dbReference>
<comment type="similarity">
    <text evidence="2 7">Belongs to the glyoxalase I family.</text>
</comment>
<dbReference type="PANTHER" id="PTHR36124:SF1">
    <property type="entry name" value="ER-BOUND OXYGENASE MPAB_MPAB'_RUBBER OXYGENASE CATALYTIC DOMAIN-CONTAINING PROTEIN"/>
    <property type="match status" value="1"/>
</dbReference>
<dbReference type="AlphaFoldDB" id="A0A8H3A6E9"/>
<evidence type="ECO:0000256" key="1">
    <source>
        <dbReference type="ARBA" id="ARBA00005008"/>
    </source>
</evidence>
<dbReference type="InterPro" id="IPR029068">
    <property type="entry name" value="Glyas_Bleomycin-R_OHBP_Dase"/>
</dbReference>
<dbReference type="CDD" id="cd07233">
    <property type="entry name" value="GlxI_Zn"/>
    <property type="match status" value="1"/>
</dbReference>
<comment type="caution">
    <text evidence="9">The sequence shown here is derived from an EMBL/GenBank/DDBJ whole genome shotgun (WGS) entry which is preliminary data.</text>
</comment>
<proteinExistence type="inferred from homology"/>
<comment type="function">
    <text evidence="7">Catalyzes the conversion of hemimercaptal, formed from methylglyoxal and glutathione, to S-lactoylglutathione.</text>
</comment>
<dbReference type="GO" id="GO:0004462">
    <property type="term" value="F:lactoylglutathione lyase activity"/>
    <property type="evidence" value="ECO:0007669"/>
    <property type="project" value="UniProtKB-UniRule"/>
</dbReference>
<feature type="domain" description="VOC" evidence="8">
    <location>
        <begin position="11"/>
        <end position="155"/>
    </location>
</feature>
<gene>
    <name evidence="9" type="ORF">RDB_LOCUS36404</name>
</gene>
<dbReference type="UniPathway" id="UPA00619">
    <property type="reaction ID" value="UER00675"/>
</dbReference>
<evidence type="ECO:0000313" key="9">
    <source>
        <dbReference type="EMBL" id="CAE6401014.1"/>
    </source>
</evidence>
<keyword evidence="5 7" id="KW-0456">Lyase</keyword>
<evidence type="ECO:0000256" key="3">
    <source>
        <dbReference type="ARBA" id="ARBA00012081"/>
    </source>
</evidence>
<dbReference type="GO" id="GO:0016491">
    <property type="term" value="F:oxidoreductase activity"/>
    <property type="evidence" value="ECO:0007669"/>
    <property type="project" value="InterPro"/>
</dbReference>
<feature type="binding site" evidence="6">
    <location>
        <position position="105"/>
    </location>
    <ligand>
        <name>Zn(2+)</name>
        <dbReference type="ChEBI" id="CHEBI:29105"/>
        <note>ligand shared between dimeric partners</note>
    </ligand>
</feature>
<comment type="pathway">
    <text evidence="1 7">Secondary metabolite metabolism; methylglyoxal degradation; (R)-lactate from methylglyoxal: step 1/2.</text>
</comment>
<reference evidence="9" key="1">
    <citation type="submission" date="2021-01" db="EMBL/GenBank/DDBJ databases">
        <authorList>
            <person name="Kaushik A."/>
        </authorList>
    </citation>
    <scope>NUCLEOTIDE SEQUENCE</scope>
    <source>
        <strain evidence="9">AG2-2IIIB</strain>
    </source>
</reference>
<sequence length="586" mass="65519">MARSAETSSFKFNHTMIRVKDPQASLKFYQDVLGMELVSKSEFSDFTLYFLGYDHSDGKATAEEKTSGRFAREGILELTHNHGTETQSDFKYASGNTDPGKGFGHIAISVDNVEQACERFEKLGVNFKKRPSDGKMRHIAFILDPDGQFSPGYDVSATLGLQQLHKDLIQHDGGIAYLALVRILRYRRIKLTLDKHVAKHTPLRDGKSPSDYQDMTPAEAQKIIWVLVEKAVEFSLFKTYGLESISKLLIKTGQLSKEINASRRYVDTAILIQTWVHVPITGPGSGLEEPPRGADPRGAIAVARTNWLHSKYTISNDDYLYTLSLFILEPARWVEKYEWRSFTPLERQAYFVFWSEIGRRMNIQNIPGTLEDLVEWCEEYERENMLPSPVNKIVAELTSALLLYHVPPFAQTFGKQAVAALCPERLNKAIMVPEPPAWVVSLVKTTLNLRKLFIRHFCLPRFSPLCYVPYDTQGLGTGVCPAGVSVCPISGKQNSDGGPIYRLHPAYANNAPWYMAPPSTLGQIGNNVLTALGLRNPKAILGPQFKSEGYRTEELGPISFEKSGQKAVLANAEAMYGGKVSGPWAF</sequence>
<evidence type="ECO:0000256" key="2">
    <source>
        <dbReference type="ARBA" id="ARBA00010363"/>
    </source>
</evidence>
<protein>
    <recommendedName>
        <fullName evidence="3 7">Lactoylglutathione lyase</fullName>
        <ecNumber evidence="3 7">4.4.1.5</ecNumber>
    </recommendedName>
    <alternativeName>
        <fullName evidence="7">Glyoxalase I</fullName>
    </alternativeName>
</protein>
<organism evidence="9 10">
    <name type="scientific">Rhizoctonia solani</name>
    <dbReference type="NCBI Taxonomy" id="456999"/>
    <lineage>
        <taxon>Eukaryota</taxon>
        <taxon>Fungi</taxon>
        <taxon>Dikarya</taxon>
        <taxon>Basidiomycota</taxon>
        <taxon>Agaricomycotina</taxon>
        <taxon>Agaricomycetes</taxon>
        <taxon>Cantharellales</taxon>
        <taxon>Ceratobasidiaceae</taxon>
        <taxon>Rhizoctonia</taxon>
    </lineage>
</organism>
<comment type="catalytic activity">
    <reaction evidence="7">
        <text>(R)-S-lactoylglutathione = methylglyoxal + glutathione</text>
        <dbReference type="Rhea" id="RHEA:19069"/>
        <dbReference type="ChEBI" id="CHEBI:17158"/>
        <dbReference type="ChEBI" id="CHEBI:57474"/>
        <dbReference type="ChEBI" id="CHEBI:57925"/>
        <dbReference type="EC" id="4.4.1.5"/>
    </reaction>
</comment>
<dbReference type="EMBL" id="CAJMWT010001428">
    <property type="protein sequence ID" value="CAE6401014.1"/>
    <property type="molecule type" value="Genomic_DNA"/>
</dbReference>
<dbReference type="Pfam" id="PF09995">
    <property type="entry name" value="MPAB_Lcp_cat"/>
    <property type="match status" value="1"/>
</dbReference>
<dbReference type="NCBIfam" id="TIGR00068">
    <property type="entry name" value="glyox_I"/>
    <property type="match status" value="1"/>
</dbReference>
<dbReference type="InterPro" id="IPR018146">
    <property type="entry name" value="Glyoxalase_1_CS"/>
</dbReference>
<name>A0A8H3A6E9_9AGAM</name>
<keyword evidence="4 6" id="KW-0479">Metal-binding</keyword>
<dbReference type="SUPFAM" id="SSF54593">
    <property type="entry name" value="Glyoxalase/Bleomycin resistance protein/Dihydroxybiphenyl dioxygenase"/>
    <property type="match status" value="1"/>
</dbReference>
<evidence type="ECO:0000256" key="7">
    <source>
        <dbReference type="RuleBase" id="RU361179"/>
    </source>
</evidence>
<dbReference type="GO" id="GO:0046872">
    <property type="term" value="F:metal ion binding"/>
    <property type="evidence" value="ECO:0007669"/>
    <property type="project" value="UniProtKB-UniRule"/>
</dbReference>
<keyword evidence="6 7" id="KW-0862">Zinc</keyword>